<feature type="compositionally biased region" description="Polar residues" evidence="3">
    <location>
        <begin position="95"/>
        <end position="108"/>
    </location>
</feature>
<evidence type="ECO:0000256" key="1">
    <source>
        <dbReference type="ARBA" id="ARBA00004123"/>
    </source>
</evidence>
<evidence type="ECO:0000256" key="3">
    <source>
        <dbReference type="SAM" id="MobiDB-lite"/>
    </source>
</evidence>
<dbReference type="GO" id="GO:0003676">
    <property type="term" value="F:nucleic acid binding"/>
    <property type="evidence" value="ECO:0007669"/>
    <property type="project" value="InterPro"/>
</dbReference>
<dbReference type="OrthoDB" id="29523at2759"/>
<sequence>MMAAPEAPLRYVGIPRQSAAFRLMKQMGWEEGEGLGKDKQGIKSYVRVKNKQDTIGVGLEKPNPWAFDTARFDSILKRLKVQAAQINDEAEKNENQVLTETNVSNDSEGQVVKATRPQGRYKKRERGKLVKAYSSEDLEGILAKRVEESSPANPDVGGEMELIETTESQDFPTGGDTAESVPPEWWGHKYGFISGGFLGESTRKKSNKTGKCKILNGRTVFFEDDQENLYKLVQVLAYVLDCEIKGAYQHVRQIIYTHFTPKFQDNATTGKQGLGIKDRPKKIAGVRFQGKKTSFSDSDDENSDDFGPPVKRMRDNAFETEKAVICLLQVPGETLKLKQLKVLIDEQSSSVFCNCSSKKEALAYLKQKLESSSTFSVEGKRVSLTSRSS</sequence>
<dbReference type="Proteomes" id="UP000325315">
    <property type="component" value="Unassembled WGS sequence"/>
</dbReference>
<evidence type="ECO:0000259" key="4">
    <source>
        <dbReference type="PROSITE" id="PS50174"/>
    </source>
</evidence>
<dbReference type="InterPro" id="IPR050656">
    <property type="entry name" value="PINX1"/>
</dbReference>
<evidence type="ECO:0000313" key="6">
    <source>
        <dbReference type="Proteomes" id="UP000325315"/>
    </source>
</evidence>
<evidence type="ECO:0000313" key="5">
    <source>
        <dbReference type="EMBL" id="KAA3460134.1"/>
    </source>
</evidence>
<organism evidence="5 6">
    <name type="scientific">Gossypium australe</name>
    <dbReference type="NCBI Taxonomy" id="47621"/>
    <lineage>
        <taxon>Eukaryota</taxon>
        <taxon>Viridiplantae</taxon>
        <taxon>Streptophyta</taxon>
        <taxon>Embryophyta</taxon>
        <taxon>Tracheophyta</taxon>
        <taxon>Spermatophyta</taxon>
        <taxon>Magnoliopsida</taxon>
        <taxon>eudicotyledons</taxon>
        <taxon>Gunneridae</taxon>
        <taxon>Pentapetalae</taxon>
        <taxon>rosids</taxon>
        <taxon>malvids</taxon>
        <taxon>Malvales</taxon>
        <taxon>Malvaceae</taxon>
        <taxon>Malvoideae</taxon>
        <taxon>Gossypium</taxon>
    </lineage>
</organism>
<keyword evidence="2" id="KW-0539">Nucleus</keyword>
<dbReference type="GO" id="GO:0005730">
    <property type="term" value="C:nucleolus"/>
    <property type="evidence" value="ECO:0007669"/>
    <property type="project" value="TreeGrafter"/>
</dbReference>
<dbReference type="AlphaFoldDB" id="A0A5B6UUM0"/>
<gene>
    <name evidence="5" type="ORF">EPI10_026829</name>
</gene>
<dbReference type="InterPro" id="IPR058719">
    <property type="entry name" value="WHD_LYAR"/>
</dbReference>
<feature type="domain" description="G-patch" evidence="4">
    <location>
        <begin position="16"/>
        <end position="62"/>
    </location>
</feature>
<proteinExistence type="predicted"/>
<dbReference type="Pfam" id="PF01585">
    <property type="entry name" value="G-patch"/>
    <property type="match status" value="1"/>
</dbReference>
<dbReference type="Pfam" id="PF25879">
    <property type="entry name" value="WHD_LYAR"/>
    <property type="match status" value="1"/>
</dbReference>
<protein>
    <submittedName>
        <fullName evidence="5">PIN2/TERF1-interacting telomerase inhibitor 1-like isoform X1</fullName>
    </submittedName>
</protein>
<dbReference type="EMBL" id="SMMG02000009">
    <property type="protein sequence ID" value="KAA3460134.1"/>
    <property type="molecule type" value="Genomic_DNA"/>
</dbReference>
<name>A0A5B6UUM0_9ROSI</name>
<reference evidence="6" key="1">
    <citation type="journal article" date="2019" name="Plant Biotechnol. J.">
        <title>Genome sequencing of the Australian wild diploid species Gossypium australe highlights disease resistance and delayed gland morphogenesis.</title>
        <authorList>
            <person name="Cai Y."/>
            <person name="Cai X."/>
            <person name="Wang Q."/>
            <person name="Wang P."/>
            <person name="Zhang Y."/>
            <person name="Cai C."/>
            <person name="Xu Y."/>
            <person name="Wang K."/>
            <person name="Zhou Z."/>
            <person name="Wang C."/>
            <person name="Geng S."/>
            <person name="Li B."/>
            <person name="Dong Q."/>
            <person name="Hou Y."/>
            <person name="Wang H."/>
            <person name="Ai P."/>
            <person name="Liu Z."/>
            <person name="Yi F."/>
            <person name="Sun M."/>
            <person name="An G."/>
            <person name="Cheng J."/>
            <person name="Zhang Y."/>
            <person name="Shi Q."/>
            <person name="Xie Y."/>
            <person name="Shi X."/>
            <person name="Chang Y."/>
            <person name="Huang F."/>
            <person name="Chen Y."/>
            <person name="Hong S."/>
            <person name="Mi L."/>
            <person name="Sun Q."/>
            <person name="Zhang L."/>
            <person name="Zhou B."/>
            <person name="Peng R."/>
            <person name="Zhang X."/>
            <person name="Liu F."/>
        </authorList>
    </citation>
    <scope>NUCLEOTIDE SEQUENCE [LARGE SCALE GENOMIC DNA]</scope>
    <source>
        <strain evidence="6">cv. PA1801</strain>
    </source>
</reference>
<dbReference type="InterPro" id="IPR000467">
    <property type="entry name" value="G_patch_dom"/>
</dbReference>
<comment type="caution">
    <text evidence="5">The sequence shown here is derived from an EMBL/GenBank/DDBJ whole genome shotgun (WGS) entry which is preliminary data.</text>
</comment>
<dbReference type="PROSITE" id="PS50174">
    <property type="entry name" value="G_PATCH"/>
    <property type="match status" value="1"/>
</dbReference>
<feature type="region of interest" description="Disordered" evidence="3">
    <location>
        <begin position="92"/>
        <end position="119"/>
    </location>
</feature>
<accession>A0A5B6UUM0</accession>
<dbReference type="PANTHER" id="PTHR23149:SF9">
    <property type="entry name" value="G PATCH DOMAIN-CONTAINING PROTEIN 4"/>
    <property type="match status" value="1"/>
</dbReference>
<dbReference type="SMART" id="SM00443">
    <property type="entry name" value="G_patch"/>
    <property type="match status" value="1"/>
</dbReference>
<comment type="subcellular location">
    <subcellularLocation>
        <location evidence="1">Nucleus</location>
    </subcellularLocation>
</comment>
<evidence type="ECO:0000256" key="2">
    <source>
        <dbReference type="ARBA" id="ARBA00023242"/>
    </source>
</evidence>
<keyword evidence="6" id="KW-1185">Reference proteome</keyword>
<dbReference type="PANTHER" id="PTHR23149">
    <property type="entry name" value="G PATCH DOMAIN CONTAINING PROTEIN"/>
    <property type="match status" value="1"/>
</dbReference>